<evidence type="ECO:0000256" key="3">
    <source>
        <dbReference type="ARBA" id="ARBA00023054"/>
    </source>
</evidence>
<dbReference type="Gene3D" id="1.10.472.80">
    <property type="entry name" value="Ypt/Rab-GAP domain of gyp1p, domain 3"/>
    <property type="match status" value="1"/>
</dbReference>
<evidence type="ECO:0000256" key="2">
    <source>
        <dbReference type="ARBA" id="ARBA00022468"/>
    </source>
</evidence>
<dbReference type="PANTHER" id="PTHR43173">
    <property type="entry name" value="ABC1 FAMILY PROTEIN"/>
    <property type="match status" value="1"/>
</dbReference>
<evidence type="ECO:0000313" key="8">
    <source>
        <dbReference type="Proteomes" id="UP000008493"/>
    </source>
</evidence>
<dbReference type="Proteomes" id="UP000008493">
    <property type="component" value="Unassembled WGS sequence"/>
</dbReference>
<dbReference type="PROSITE" id="PS50086">
    <property type="entry name" value="TBC_RABGAP"/>
    <property type="match status" value="1"/>
</dbReference>
<evidence type="ECO:0000256" key="5">
    <source>
        <dbReference type="SAM" id="MobiDB-lite"/>
    </source>
</evidence>
<dbReference type="KEGG" id="abp:AGABI1DRAFT99069"/>
<dbReference type="RefSeq" id="XP_007328520.1">
    <property type="nucleotide sequence ID" value="XM_007328458.1"/>
</dbReference>
<accession>K5WZL3</accession>
<feature type="compositionally biased region" description="Acidic residues" evidence="5">
    <location>
        <begin position="49"/>
        <end position="59"/>
    </location>
</feature>
<dbReference type="Pfam" id="PF03109">
    <property type="entry name" value="ABC1"/>
    <property type="match status" value="1"/>
</dbReference>
<feature type="domain" description="Rab-GAP TBC" evidence="6">
    <location>
        <begin position="213"/>
        <end position="396"/>
    </location>
</feature>
<dbReference type="InterPro" id="IPR035969">
    <property type="entry name" value="Rab-GAP_TBC_sf"/>
</dbReference>
<dbReference type="EMBL" id="JH971388">
    <property type="protein sequence ID" value="EKM80976.1"/>
    <property type="molecule type" value="Genomic_DNA"/>
</dbReference>
<proteinExistence type="inferred from homology"/>
<evidence type="ECO:0000313" key="7">
    <source>
        <dbReference type="EMBL" id="EKM80976.1"/>
    </source>
</evidence>
<dbReference type="GO" id="GO:0005096">
    <property type="term" value="F:GTPase activator activity"/>
    <property type="evidence" value="ECO:0007669"/>
    <property type="project" value="UniProtKB-KW"/>
</dbReference>
<dbReference type="FunFam" id="1.10.10.750:FF:000003">
    <property type="entry name" value="GTPase activating protein (Evi5)"/>
    <property type="match status" value="1"/>
</dbReference>
<gene>
    <name evidence="7" type="ORF">AGABI1DRAFT_99069</name>
</gene>
<dbReference type="HOGENOM" id="CLU_008718_0_0_1"/>
<dbReference type="SUPFAM" id="SSF56112">
    <property type="entry name" value="Protein kinase-like (PK-like)"/>
    <property type="match status" value="1"/>
</dbReference>
<dbReference type="InterPro" id="IPR000195">
    <property type="entry name" value="Rab-GAP-TBC_dom"/>
</dbReference>
<dbReference type="Gene3D" id="1.10.10.750">
    <property type="entry name" value="Ypt/Rab-GAP domain of gyp1p, domain 1"/>
    <property type="match status" value="1"/>
</dbReference>
<dbReference type="InterPro" id="IPR004147">
    <property type="entry name" value="ABC1_dom"/>
</dbReference>
<dbReference type="GO" id="GO:0007005">
    <property type="term" value="P:mitochondrion organization"/>
    <property type="evidence" value="ECO:0007669"/>
    <property type="project" value="TreeGrafter"/>
</dbReference>
<dbReference type="eggNOG" id="KOG1235">
    <property type="taxonomic scope" value="Eukaryota"/>
</dbReference>
<dbReference type="FunFam" id="1.10.8.270:FF:000001">
    <property type="entry name" value="TBC1 domain family member 1"/>
    <property type="match status" value="1"/>
</dbReference>
<dbReference type="OrthoDB" id="427480at2759"/>
<feature type="region of interest" description="Disordered" evidence="5">
    <location>
        <begin position="1"/>
        <end position="131"/>
    </location>
</feature>
<dbReference type="Gene3D" id="1.10.8.270">
    <property type="entry name" value="putative rabgap domain of human tbc1 domain family member 14 like domains"/>
    <property type="match status" value="1"/>
</dbReference>
<keyword evidence="8" id="KW-1185">Reference proteome</keyword>
<dbReference type="InterPro" id="IPR051130">
    <property type="entry name" value="Mito_struct-func_regulator"/>
</dbReference>
<dbReference type="AlphaFoldDB" id="K5WZL3"/>
<dbReference type="eggNOG" id="KOG1102">
    <property type="taxonomic scope" value="Eukaryota"/>
</dbReference>
<evidence type="ECO:0000259" key="6">
    <source>
        <dbReference type="PROSITE" id="PS50086"/>
    </source>
</evidence>
<evidence type="ECO:0000256" key="4">
    <source>
        <dbReference type="SAM" id="Coils"/>
    </source>
</evidence>
<dbReference type="InParanoid" id="K5WZL3"/>
<name>K5WZL3_AGABU</name>
<evidence type="ECO:0000256" key="1">
    <source>
        <dbReference type="ARBA" id="ARBA00009670"/>
    </source>
</evidence>
<keyword evidence="3 4" id="KW-0175">Coiled coil</keyword>
<protein>
    <recommendedName>
        <fullName evidence="6">Rab-GAP TBC domain-containing protein</fullName>
    </recommendedName>
</protein>
<dbReference type="PANTHER" id="PTHR43173:SF19">
    <property type="entry name" value="AARF DOMAIN-CONTAINING PROTEIN KINASE 1"/>
    <property type="match status" value="1"/>
</dbReference>
<organism evidence="7 8">
    <name type="scientific">Agaricus bisporus var. burnettii (strain JB137-S8 / ATCC MYA-4627 / FGSC 10392)</name>
    <name type="common">White button mushroom</name>
    <dbReference type="NCBI Taxonomy" id="597362"/>
    <lineage>
        <taxon>Eukaryota</taxon>
        <taxon>Fungi</taxon>
        <taxon>Dikarya</taxon>
        <taxon>Basidiomycota</taxon>
        <taxon>Agaricomycotina</taxon>
        <taxon>Agaricomycetes</taxon>
        <taxon>Agaricomycetidae</taxon>
        <taxon>Agaricales</taxon>
        <taxon>Agaricineae</taxon>
        <taxon>Agaricaceae</taxon>
        <taxon>Agaricus</taxon>
    </lineage>
</organism>
<dbReference type="SUPFAM" id="SSF47923">
    <property type="entry name" value="Ypt/Rab-GAP domain of gyp1p"/>
    <property type="match status" value="2"/>
</dbReference>
<reference evidence="8" key="1">
    <citation type="journal article" date="2012" name="Proc. Natl. Acad. Sci. U.S.A.">
        <title>Genome sequence of the button mushroom Agaricus bisporus reveals mechanisms governing adaptation to a humic-rich ecological niche.</title>
        <authorList>
            <person name="Morin E."/>
            <person name="Kohler A."/>
            <person name="Baker A.R."/>
            <person name="Foulongne-Oriol M."/>
            <person name="Lombard V."/>
            <person name="Nagy L.G."/>
            <person name="Ohm R.A."/>
            <person name="Patyshakuliyeva A."/>
            <person name="Brun A."/>
            <person name="Aerts A.L."/>
            <person name="Bailey A.M."/>
            <person name="Billette C."/>
            <person name="Coutinho P.M."/>
            <person name="Deakin G."/>
            <person name="Doddapaneni H."/>
            <person name="Floudas D."/>
            <person name="Grimwood J."/>
            <person name="Hilden K."/>
            <person name="Kuees U."/>
            <person name="LaButti K.M."/>
            <person name="Lapidus A."/>
            <person name="Lindquist E.A."/>
            <person name="Lucas S.M."/>
            <person name="Murat C."/>
            <person name="Riley R.W."/>
            <person name="Salamov A.A."/>
            <person name="Schmutz J."/>
            <person name="Subramanian V."/>
            <person name="Woesten H.A.B."/>
            <person name="Xu J."/>
            <person name="Eastwood D.C."/>
            <person name="Foster G.D."/>
            <person name="Sonnenberg A.S."/>
            <person name="Cullen D."/>
            <person name="de Vries R.P."/>
            <person name="Lundell T."/>
            <person name="Hibbett D.S."/>
            <person name="Henrissat B."/>
            <person name="Burton K.S."/>
            <person name="Kerrigan R.W."/>
            <person name="Challen M.P."/>
            <person name="Grigoriev I.V."/>
            <person name="Martin F."/>
        </authorList>
    </citation>
    <scope>NUCLEOTIDE SEQUENCE [LARGE SCALE GENOMIC DNA]</scope>
    <source>
        <strain evidence="8">JB137-S8 / ATCC MYA-4627 / FGSC 10392</strain>
    </source>
</reference>
<dbReference type="InterPro" id="IPR045307">
    <property type="entry name" value="ADCK1_dom"/>
</dbReference>
<dbReference type="SMART" id="SM00164">
    <property type="entry name" value="TBC"/>
    <property type="match status" value="1"/>
</dbReference>
<dbReference type="CDD" id="cd13969">
    <property type="entry name" value="ADCK1-like"/>
    <property type="match status" value="1"/>
</dbReference>
<dbReference type="STRING" id="597362.K5WZL3"/>
<dbReference type="GO" id="GO:0005743">
    <property type="term" value="C:mitochondrial inner membrane"/>
    <property type="evidence" value="ECO:0007669"/>
    <property type="project" value="TreeGrafter"/>
</dbReference>
<feature type="coiled-coil region" evidence="4">
    <location>
        <begin position="476"/>
        <end position="545"/>
    </location>
</feature>
<dbReference type="OMA" id="TGRTAME"/>
<sequence length="1081" mass="122653">MSAPLPESEVQSISVITGKDALDSLRSPESSEFGDRLPGRESIATTVSELDDISLDDETPSSSALPSDPLKPKETSASLREILPSQGSESFSRGVKSEAKEEKSVNDEGGGTYGTDSDYLQHGKSHQKSASLTTIRSGRTISIVDDKRRSVRLSVDGQQALQEEFSRLQKEKQLLQEQGAESIDWDFWGAVISDYPGFAAERPEELAEAIAKGVPATLRGMMWQHMAASKDLELESTYIRLLKETSSHEKSITRDLGRTFPHHAFFTDGHGIGQENLFNVLKAYSLYDPQVGYCQGLPFLVAVLLLNMPDEEAFSLLVRLMQMYDLRGHYMPEMPKLQMRLFDRLIEELLPVLHFHFLRQGIKSSMFCSQWFLTMFSYRFPLEIVFRIYDHCLANGIEAIFGFSIALLKKNEEQLLGLKFDEILNFLNNSLLDRYMLLRDDGSAIEPPIYDVDGFVNDAVTLKITAFMLDCYRHEYEDMIREANKHAVQMDELRNSNRGLVHQCKTLEDSLAQLNTEHVEILNELVKQRLRNEELESELVRYKLLCSRVAGAAVLGAIDYKLTFARHYSTGSQQAEAVSKCHTRSAERVLKALLANGGIFIKLGQHMASLIVLPKEWRNTMRPLQDRCEPTPYEDLEYLFKSDMGVSIEDLFEDFDPKPIGVASLAQVHVGKHKPSGRQVAVKLQHPHLAEFCDIDMEMVGVTLGWIKFWFPEFEFTWLADEMEQNLPKEMDFVHEATNAIHAAKNFEKLSTSLYIPKVIFSTKRYLAQNNIDRNKVALELSRIFGQMVFIHGWFHADPHAGNLLIRPAPSNSGSPYNFEIVLLDHGLYFDLDDELRVNYGRFWLSLTESSSPSVLAERRKYAELVGNIGPSLYPVFEAAITGRTAMEGSWDEDQAHIEVNRASGLIDMNRQTEEEMKAIRDAVVTQDGLILSVLDVLRRVPRRVLMVLKVNDLTRSLDSALATTHSPIRIFLITAKYCAYAIWQDERKQVIDSVRTRGLLSPNMLQNYFMAWWFVNSQIVLNCCLALSCRKYESSHVKFLLIECILDIRAFTVKVDAWFKGFRRRGLAGAHEAASGLLVT</sequence>
<dbReference type="GO" id="GO:0055088">
    <property type="term" value="P:lipid homeostasis"/>
    <property type="evidence" value="ECO:0007669"/>
    <property type="project" value="TreeGrafter"/>
</dbReference>
<feature type="compositionally biased region" description="Basic and acidic residues" evidence="5">
    <location>
        <begin position="95"/>
        <end position="106"/>
    </location>
</feature>
<comment type="similarity">
    <text evidence="1">Belongs to the protein kinase superfamily. ADCK protein kinase family.</text>
</comment>
<dbReference type="Pfam" id="PF23436">
    <property type="entry name" value="RabGap-TBC_2"/>
    <property type="match status" value="1"/>
</dbReference>
<dbReference type="GeneID" id="18832987"/>
<dbReference type="InterPro" id="IPR011009">
    <property type="entry name" value="Kinase-like_dom_sf"/>
</dbReference>
<keyword evidence="2" id="KW-0343">GTPase activation</keyword>